<dbReference type="GO" id="GO:0003676">
    <property type="term" value="F:nucleic acid binding"/>
    <property type="evidence" value="ECO:0007669"/>
    <property type="project" value="InterPro"/>
</dbReference>
<feature type="region of interest" description="Disordered" evidence="2">
    <location>
        <begin position="73"/>
        <end position="119"/>
    </location>
</feature>
<proteinExistence type="predicted"/>
<dbReference type="GO" id="GO:0008270">
    <property type="term" value="F:zinc ion binding"/>
    <property type="evidence" value="ECO:0007669"/>
    <property type="project" value="UniProtKB-KW"/>
</dbReference>
<keyword evidence="1" id="KW-0479">Metal-binding</keyword>
<keyword evidence="5" id="KW-1185">Reference proteome</keyword>
<dbReference type="Proteomes" id="UP000823388">
    <property type="component" value="Chromosome 8K"/>
</dbReference>
<dbReference type="EMBL" id="CM029051">
    <property type="protein sequence ID" value="KAG2561279.1"/>
    <property type="molecule type" value="Genomic_DNA"/>
</dbReference>
<evidence type="ECO:0000313" key="4">
    <source>
        <dbReference type="EMBL" id="KAG2561279.1"/>
    </source>
</evidence>
<keyword evidence="1" id="KW-0863">Zinc-finger</keyword>
<comment type="caution">
    <text evidence="4">The sequence shown here is derived from an EMBL/GenBank/DDBJ whole genome shotgun (WGS) entry which is preliminary data.</text>
</comment>
<dbReference type="Gene3D" id="4.10.60.10">
    <property type="entry name" value="Zinc finger, CCHC-type"/>
    <property type="match status" value="1"/>
</dbReference>
<evidence type="ECO:0000256" key="1">
    <source>
        <dbReference type="PROSITE-ProRule" id="PRU00047"/>
    </source>
</evidence>
<dbReference type="SUPFAM" id="SSF57756">
    <property type="entry name" value="Retrovirus zinc finger-like domains"/>
    <property type="match status" value="1"/>
</dbReference>
<gene>
    <name evidence="4" type="ORF">PVAP13_8KG150401</name>
</gene>
<dbReference type="AlphaFoldDB" id="A0A8T0PKZ7"/>
<dbReference type="PROSITE" id="PS50158">
    <property type="entry name" value="ZF_CCHC"/>
    <property type="match status" value="1"/>
</dbReference>
<dbReference type="InterPro" id="IPR036875">
    <property type="entry name" value="Znf_CCHC_sf"/>
</dbReference>
<keyword evidence="1" id="KW-0862">Zinc</keyword>
<dbReference type="SMART" id="SM00343">
    <property type="entry name" value="ZnF_C2HC"/>
    <property type="match status" value="1"/>
</dbReference>
<name>A0A8T0PKZ7_PANVG</name>
<organism evidence="4 5">
    <name type="scientific">Panicum virgatum</name>
    <name type="common">Blackwell switchgrass</name>
    <dbReference type="NCBI Taxonomy" id="38727"/>
    <lineage>
        <taxon>Eukaryota</taxon>
        <taxon>Viridiplantae</taxon>
        <taxon>Streptophyta</taxon>
        <taxon>Embryophyta</taxon>
        <taxon>Tracheophyta</taxon>
        <taxon>Spermatophyta</taxon>
        <taxon>Magnoliopsida</taxon>
        <taxon>Liliopsida</taxon>
        <taxon>Poales</taxon>
        <taxon>Poaceae</taxon>
        <taxon>PACMAD clade</taxon>
        <taxon>Panicoideae</taxon>
        <taxon>Panicodae</taxon>
        <taxon>Paniceae</taxon>
        <taxon>Panicinae</taxon>
        <taxon>Panicum</taxon>
        <taxon>Panicum sect. Hiantes</taxon>
    </lineage>
</organism>
<sequence>MSHMANKLATMDMPLPEPFLVQLVFKSLPKEFATFHVNYNTFPENWDIKKLIAMCAQEEARLENANGGGELVFQVQHQKKKNPQKNYQNYKRPFPPSKNQHESGPSKPPPREKDWSDFPVDKDQCLKCKKRGHYKRQCPEFLMELLKNRDKYEPDPAKRRKKN</sequence>
<evidence type="ECO:0000313" key="5">
    <source>
        <dbReference type="Proteomes" id="UP000823388"/>
    </source>
</evidence>
<accession>A0A8T0PKZ7</accession>
<reference evidence="4 5" key="1">
    <citation type="submission" date="2020-05" db="EMBL/GenBank/DDBJ databases">
        <title>WGS assembly of Panicum virgatum.</title>
        <authorList>
            <person name="Lovell J.T."/>
            <person name="Jenkins J."/>
            <person name="Shu S."/>
            <person name="Juenger T.E."/>
            <person name="Schmutz J."/>
        </authorList>
    </citation>
    <scope>NUCLEOTIDE SEQUENCE [LARGE SCALE GENOMIC DNA]</scope>
    <source>
        <strain evidence="5">cv. AP13</strain>
    </source>
</reference>
<feature type="domain" description="CCHC-type" evidence="3">
    <location>
        <begin position="125"/>
        <end position="140"/>
    </location>
</feature>
<evidence type="ECO:0000259" key="3">
    <source>
        <dbReference type="PROSITE" id="PS50158"/>
    </source>
</evidence>
<dbReference type="InterPro" id="IPR001878">
    <property type="entry name" value="Znf_CCHC"/>
</dbReference>
<feature type="compositionally biased region" description="Basic and acidic residues" evidence="2">
    <location>
        <begin position="109"/>
        <end position="119"/>
    </location>
</feature>
<protein>
    <recommendedName>
        <fullName evidence="3">CCHC-type domain-containing protein</fullName>
    </recommendedName>
</protein>
<evidence type="ECO:0000256" key="2">
    <source>
        <dbReference type="SAM" id="MobiDB-lite"/>
    </source>
</evidence>